<evidence type="ECO:0000256" key="1">
    <source>
        <dbReference type="SAM" id="MobiDB-lite"/>
    </source>
</evidence>
<evidence type="ECO:0000313" key="2">
    <source>
        <dbReference type="EMBL" id="KAJ8413632.1"/>
    </source>
</evidence>
<dbReference type="Proteomes" id="UP001221898">
    <property type="component" value="Unassembled WGS sequence"/>
</dbReference>
<gene>
    <name evidence="2" type="ORF">AAFF_G00081390</name>
</gene>
<organism evidence="2 3">
    <name type="scientific">Aldrovandia affinis</name>
    <dbReference type="NCBI Taxonomy" id="143900"/>
    <lineage>
        <taxon>Eukaryota</taxon>
        <taxon>Metazoa</taxon>
        <taxon>Chordata</taxon>
        <taxon>Craniata</taxon>
        <taxon>Vertebrata</taxon>
        <taxon>Euteleostomi</taxon>
        <taxon>Actinopterygii</taxon>
        <taxon>Neopterygii</taxon>
        <taxon>Teleostei</taxon>
        <taxon>Notacanthiformes</taxon>
        <taxon>Halosauridae</taxon>
        <taxon>Aldrovandia</taxon>
    </lineage>
</organism>
<name>A0AAD7T4K7_9TELE</name>
<dbReference type="AlphaFoldDB" id="A0AAD7T4K7"/>
<sequence>MCSSCGRRESLCDVGARVERAAASNGRATGHVLQTCLRLRGRAHCRACVLTARGCRCSGGETTERAAQWWESSAVTREQLMVVDAASRGPLDSPLWLTPAFPPCRRAEGELTRPARSRELKQYPQPWQEADLPLST</sequence>
<keyword evidence="3" id="KW-1185">Reference proteome</keyword>
<evidence type="ECO:0000313" key="3">
    <source>
        <dbReference type="Proteomes" id="UP001221898"/>
    </source>
</evidence>
<feature type="region of interest" description="Disordered" evidence="1">
    <location>
        <begin position="107"/>
        <end position="136"/>
    </location>
</feature>
<feature type="compositionally biased region" description="Basic and acidic residues" evidence="1">
    <location>
        <begin position="107"/>
        <end position="121"/>
    </location>
</feature>
<protein>
    <submittedName>
        <fullName evidence="2">Uncharacterized protein</fullName>
    </submittedName>
</protein>
<accession>A0AAD7T4K7</accession>
<comment type="caution">
    <text evidence="2">The sequence shown here is derived from an EMBL/GenBank/DDBJ whole genome shotgun (WGS) entry which is preliminary data.</text>
</comment>
<reference evidence="2" key="1">
    <citation type="journal article" date="2023" name="Science">
        <title>Genome structures resolve the early diversification of teleost fishes.</title>
        <authorList>
            <person name="Parey E."/>
            <person name="Louis A."/>
            <person name="Montfort J."/>
            <person name="Bouchez O."/>
            <person name="Roques C."/>
            <person name="Iampietro C."/>
            <person name="Lluch J."/>
            <person name="Castinel A."/>
            <person name="Donnadieu C."/>
            <person name="Desvignes T."/>
            <person name="Floi Bucao C."/>
            <person name="Jouanno E."/>
            <person name="Wen M."/>
            <person name="Mejri S."/>
            <person name="Dirks R."/>
            <person name="Jansen H."/>
            <person name="Henkel C."/>
            <person name="Chen W.J."/>
            <person name="Zahm M."/>
            <person name="Cabau C."/>
            <person name="Klopp C."/>
            <person name="Thompson A.W."/>
            <person name="Robinson-Rechavi M."/>
            <person name="Braasch I."/>
            <person name="Lecointre G."/>
            <person name="Bobe J."/>
            <person name="Postlethwait J.H."/>
            <person name="Berthelot C."/>
            <person name="Roest Crollius H."/>
            <person name="Guiguen Y."/>
        </authorList>
    </citation>
    <scope>NUCLEOTIDE SEQUENCE</scope>
    <source>
        <strain evidence="2">NC1722</strain>
    </source>
</reference>
<proteinExistence type="predicted"/>
<dbReference type="EMBL" id="JAINUG010000015">
    <property type="protein sequence ID" value="KAJ8413632.1"/>
    <property type="molecule type" value="Genomic_DNA"/>
</dbReference>